<reference evidence="4 5" key="1">
    <citation type="submission" date="2016-02" db="EMBL/GenBank/DDBJ databases">
        <authorList>
            <person name="Wen L."/>
            <person name="He K."/>
            <person name="Yang H."/>
        </authorList>
    </citation>
    <scope>NUCLEOTIDE SEQUENCE [LARGE SCALE GENOMIC DNA]</scope>
    <source>
        <strain evidence="4 5">DSM 22607</strain>
    </source>
</reference>
<dbReference type="Gene3D" id="3.40.50.360">
    <property type="match status" value="1"/>
</dbReference>
<feature type="domain" description="NADPH-dependent FMN reductase-like" evidence="3">
    <location>
        <begin position="11"/>
        <end position="160"/>
    </location>
</feature>
<dbReference type="InterPro" id="IPR029039">
    <property type="entry name" value="Flavoprotein-like_sf"/>
</dbReference>
<sequence length="217" mass="24054">MRTIKREVILMKVLLVNGSPKEHGCTYTALREVEKTLNAHKVGTELLYLGRKPVAGCIDCSSCRKTGKCVFDDPVNDIIARIDTIDALVVGSPVYYSGPSGQVTAFLDRLFYAAGERRMKGKLGAAIVSCRRGGATAAFDRLNKYFSISSMPIVTSQYWNQVHGVTPEDVMRDEEGLQTMRTLAENMAWLLGCIEAGRKEGVPAPRYEPRVMTNFIR</sequence>
<proteinExistence type="predicted"/>
<evidence type="ECO:0000256" key="1">
    <source>
        <dbReference type="ARBA" id="ARBA00022630"/>
    </source>
</evidence>
<organism evidence="4 5">
    <name type="scientific">Christensenella minuta</name>
    <dbReference type="NCBI Taxonomy" id="626937"/>
    <lineage>
        <taxon>Bacteria</taxon>
        <taxon>Bacillati</taxon>
        <taxon>Bacillota</taxon>
        <taxon>Clostridia</taxon>
        <taxon>Christensenellales</taxon>
        <taxon>Christensenellaceae</taxon>
        <taxon>Christensenella</taxon>
    </lineage>
</organism>
<comment type="caution">
    <text evidence="4">The sequence shown here is derived from an EMBL/GenBank/DDBJ whole genome shotgun (WGS) entry which is preliminary data.</text>
</comment>
<dbReference type="PANTHER" id="PTHR43278:SF4">
    <property type="entry name" value="NAD(P)H-DEPENDENT FMN-CONTAINING OXIDOREDUCTASE YWQN-RELATED"/>
    <property type="match status" value="1"/>
</dbReference>
<dbReference type="PATRIC" id="fig|626937.4.peg.2612"/>
<keyword evidence="1" id="KW-0285">Flavoprotein</keyword>
<evidence type="ECO:0000256" key="2">
    <source>
        <dbReference type="ARBA" id="ARBA00022643"/>
    </source>
</evidence>
<keyword evidence="2" id="KW-0288">FMN</keyword>
<dbReference type="InterPro" id="IPR051796">
    <property type="entry name" value="ISF_SsuE-like"/>
</dbReference>
<dbReference type="InterPro" id="IPR005025">
    <property type="entry name" value="FMN_Rdtase-like_dom"/>
</dbReference>
<dbReference type="GO" id="GO:0016491">
    <property type="term" value="F:oxidoreductase activity"/>
    <property type="evidence" value="ECO:0007669"/>
    <property type="project" value="InterPro"/>
</dbReference>
<name>A0A136Q1K3_9FIRM</name>
<accession>A0A136Q1K3</accession>
<dbReference type="Proteomes" id="UP000070366">
    <property type="component" value="Unassembled WGS sequence"/>
</dbReference>
<evidence type="ECO:0000259" key="3">
    <source>
        <dbReference type="Pfam" id="PF03358"/>
    </source>
</evidence>
<dbReference type="STRING" id="626937.HMPREF3293_02650"/>
<dbReference type="EMBL" id="LSZW01000064">
    <property type="protein sequence ID" value="KXK64571.1"/>
    <property type="molecule type" value="Genomic_DNA"/>
</dbReference>
<keyword evidence="5" id="KW-1185">Reference proteome</keyword>
<dbReference type="AlphaFoldDB" id="A0A136Q1K3"/>
<dbReference type="PANTHER" id="PTHR43278">
    <property type="entry name" value="NAD(P)H-DEPENDENT FMN-CONTAINING OXIDOREDUCTASE YWQN-RELATED"/>
    <property type="match status" value="1"/>
</dbReference>
<dbReference type="Pfam" id="PF03358">
    <property type="entry name" value="FMN_red"/>
    <property type="match status" value="1"/>
</dbReference>
<evidence type="ECO:0000313" key="5">
    <source>
        <dbReference type="Proteomes" id="UP000070366"/>
    </source>
</evidence>
<gene>
    <name evidence="4" type="ORF">HMPREF3293_02650</name>
</gene>
<dbReference type="SUPFAM" id="SSF52218">
    <property type="entry name" value="Flavoproteins"/>
    <property type="match status" value="1"/>
</dbReference>
<evidence type="ECO:0000313" key="4">
    <source>
        <dbReference type="EMBL" id="KXK64571.1"/>
    </source>
</evidence>
<protein>
    <submittedName>
        <fullName evidence="4">Flavin reductase</fullName>
    </submittedName>
</protein>